<reference evidence="1" key="1">
    <citation type="submission" date="2022-01" db="EMBL/GenBank/DDBJ databases">
        <authorList>
            <person name="King R."/>
        </authorList>
    </citation>
    <scope>NUCLEOTIDE SEQUENCE</scope>
</reference>
<dbReference type="InterPro" id="IPR009511">
    <property type="entry name" value="MAD1/Cdc20-bound-Mad2-bd"/>
</dbReference>
<dbReference type="EMBL" id="OV651825">
    <property type="protein sequence ID" value="CAH1102839.1"/>
    <property type="molecule type" value="Genomic_DNA"/>
</dbReference>
<dbReference type="PANTHER" id="PTHR15681:SF1">
    <property type="entry name" value="MAD2L1-BINDING PROTEIN"/>
    <property type="match status" value="1"/>
</dbReference>
<name>A0A9P0CIH5_9CUCU</name>
<sequence length="269" mass="30975">MFKLNINVSDILLTPLACSSLVNEILKGILYQKCQIPYPYDWMKTMVTRKRQKSEIDVKKFNNIKATNHFLLVSSVLDKLETFMQAIEHEFSQCKTNIQEVFIVLGTTPHTANEIISVSFTLVDGHNEKNHISQLNKYRQKILRKLFLSQDWVDKIDASVSCTNVYLYIVKTGDNSNINSDNNSVFVPTIPLTFSTKTKYTKISLKSDTTLDTNCCENLTVFNDLSCNVISKKCDNEETEVNVIWYKYKDLIKGFKECFVNKKSVSESW</sequence>
<dbReference type="Gene3D" id="3.30.900.20">
    <property type="match status" value="1"/>
</dbReference>
<dbReference type="AlphaFoldDB" id="A0A9P0CIH5"/>
<dbReference type="Pfam" id="PF06581">
    <property type="entry name" value="p31comet"/>
    <property type="match status" value="1"/>
</dbReference>
<gene>
    <name evidence="1" type="ORF">PSYICH_LOCUS4000</name>
</gene>
<dbReference type="GO" id="GO:0007096">
    <property type="term" value="P:regulation of exit from mitosis"/>
    <property type="evidence" value="ECO:0007669"/>
    <property type="project" value="InterPro"/>
</dbReference>
<evidence type="ECO:0000313" key="2">
    <source>
        <dbReference type="Proteomes" id="UP001153636"/>
    </source>
</evidence>
<dbReference type="PANTHER" id="PTHR15681">
    <property type="entry name" value="MAD2L1-BINDING PROTEIN"/>
    <property type="match status" value="1"/>
</dbReference>
<dbReference type="Proteomes" id="UP001153636">
    <property type="component" value="Chromosome 13"/>
</dbReference>
<organism evidence="1 2">
    <name type="scientific">Psylliodes chrysocephalus</name>
    <dbReference type="NCBI Taxonomy" id="3402493"/>
    <lineage>
        <taxon>Eukaryota</taxon>
        <taxon>Metazoa</taxon>
        <taxon>Ecdysozoa</taxon>
        <taxon>Arthropoda</taxon>
        <taxon>Hexapoda</taxon>
        <taxon>Insecta</taxon>
        <taxon>Pterygota</taxon>
        <taxon>Neoptera</taxon>
        <taxon>Endopterygota</taxon>
        <taxon>Coleoptera</taxon>
        <taxon>Polyphaga</taxon>
        <taxon>Cucujiformia</taxon>
        <taxon>Chrysomeloidea</taxon>
        <taxon>Chrysomelidae</taxon>
        <taxon>Galerucinae</taxon>
        <taxon>Alticini</taxon>
        <taxon>Psylliodes</taxon>
    </lineage>
</organism>
<protein>
    <submittedName>
        <fullName evidence="1">Uncharacterized protein</fullName>
    </submittedName>
</protein>
<dbReference type="GO" id="GO:0005634">
    <property type="term" value="C:nucleus"/>
    <property type="evidence" value="ECO:0007669"/>
    <property type="project" value="InterPro"/>
</dbReference>
<accession>A0A9P0CIH5</accession>
<evidence type="ECO:0000313" key="1">
    <source>
        <dbReference type="EMBL" id="CAH1102839.1"/>
    </source>
</evidence>
<dbReference type="InterPro" id="IPR053729">
    <property type="entry name" value="MAD2L1BP_domain_sf"/>
</dbReference>
<dbReference type="OrthoDB" id="6334764at2759"/>
<keyword evidence="2" id="KW-1185">Reference proteome</keyword>
<proteinExistence type="predicted"/>